<sequence length="742" mass="83265">MRLSKSKGKFSYDMINESDNGTIIWYPTGGPTKKGLQRFSRFAALVRCIDIPEKEHIDPTVLFHLSLANPQGEPLLPMVEELWCRTSPFLDMIVMFLAGRSLRALTILAPGGWLLNYAAESDTRNAGAVRRLLGALPSKTPELRSLYVCDTSEVDLLDNDMSWVGGLRELRSLRLDCGWDGPFLVHLMPALATLDHLCDLALLLDDRLVAFETPRGFPQLRNLRLDGQSHDDFDGMDALGQIMSPIHLDRLEIVSAFVNTFTENHSLLDAFAGVCAHTLTSIHLSLSARMPRDPEFFPAPPNPFPAFYLLRPLLQLQALQVIDIRYQGQMSLTDIDVRKLEEVWPSLRSLSLSWRVPNTAGSAPSFHCIVDFILSHPDLSVVHIPAVDIEGRSTRCGDVKAVPSGLAAGDDLDQRIPDPKKVAEVLRVMFPNISVDEFAAEVGSGKWGVVLSTLRDSNPTRFWPDELVDWLGPFMSTLAKLEHLRDLALPLEDWVMDELPIPQGFAQLRSLRFEGNEHSDLTCLYHLGKILPRLPRLERLEIASTYVNSFTEDNSYLDGIVSKCVDTLTTVKMDIRPGGIDLDLPSPVPAFNLLRTFIPLHHLQFCYISYSENMSFTDVDLRKFQGAWPLLQTFALSWKRPYLPHTAPSFHGIVEFLRERPQLAVLKLPVVDINGNCVRCKDIKALPPSFVVEDGCIPDPIACARVLRTLLPQIRIKRNVVKSACGEWATVLSRLRDTNKYV</sequence>
<evidence type="ECO:0000313" key="1">
    <source>
        <dbReference type="EMBL" id="TFY58198.1"/>
    </source>
</evidence>
<dbReference type="SUPFAM" id="SSF52047">
    <property type="entry name" value="RNI-like"/>
    <property type="match status" value="1"/>
</dbReference>
<organism evidence="1 2">
    <name type="scientific">Rhodofomes roseus</name>
    <dbReference type="NCBI Taxonomy" id="34475"/>
    <lineage>
        <taxon>Eukaryota</taxon>
        <taxon>Fungi</taxon>
        <taxon>Dikarya</taxon>
        <taxon>Basidiomycota</taxon>
        <taxon>Agaricomycotina</taxon>
        <taxon>Agaricomycetes</taxon>
        <taxon>Polyporales</taxon>
        <taxon>Rhodofomes</taxon>
    </lineage>
</organism>
<dbReference type="AlphaFoldDB" id="A0A4Y9Y8H6"/>
<dbReference type="EMBL" id="SEKV01000375">
    <property type="protein sequence ID" value="TFY58198.1"/>
    <property type="molecule type" value="Genomic_DNA"/>
</dbReference>
<protein>
    <submittedName>
        <fullName evidence="1">Uncharacterized protein</fullName>
    </submittedName>
</protein>
<proteinExistence type="predicted"/>
<gene>
    <name evidence="1" type="ORF">EVJ58_g6570</name>
</gene>
<accession>A0A4Y9Y8H6</accession>
<dbReference type="Proteomes" id="UP000298390">
    <property type="component" value="Unassembled WGS sequence"/>
</dbReference>
<evidence type="ECO:0000313" key="2">
    <source>
        <dbReference type="Proteomes" id="UP000298390"/>
    </source>
</evidence>
<name>A0A4Y9Y8H6_9APHY</name>
<comment type="caution">
    <text evidence="1">The sequence shown here is derived from an EMBL/GenBank/DDBJ whole genome shotgun (WGS) entry which is preliminary data.</text>
</comment>
<reference evidence="1 2" key="1">
    <citation type="submission" date="2019-01" db="EMBL/GenBank/DDBJ databases">
        <title>Genome sequencing of the rare red list fungi Fomitopsis rosea.</title>
        <authorList>
            <person name="Buettner E."/>
            <person name="Kellner H."/>
        </authorList>
    </citation>
    <scope>NUCLEOTIDE SEQUENCE [LARGE SCALE GENOMIC DNA]</scope>
    <source>
        <strain evidence="1 2">DSM 105464</strain>
    </source>
</reference>
<dbReference type="InterPro" id="IPR032675">
    <property type="entry name" value="LRR_dom_sf"/>
</dbReference>
<dbReference type="Gene3D" id="3.80.10.10">
    <property type="entry name" value="Ribonuclease Inhibitor"/>
    <property type="match status" value="2"/>
</dbReference>